<dbReference type="Proteomes" id="UP000505325">
    <property type="component" value="Chromosome"/>
</dbReference>
<keyword evidence="1" id="KW-1133">Transmembrane helix</keyword>
<keyword evidence="1" id="KW-0472">Membrane</keyword>
<evidence type="ECO:0000256" key="1">
    <source>
        <dbReference type="SAM" id="Phobius"/>
    </source>
</evidence>
<dbReference type="EMBL" id="CP054212">
    <property type="protein sequence ID" value="QKJ88095.1"/>
    <property type="molecule type" value="Genomic_DNA"/>
</dbReference>
<accession>A0A6M8UBQ7</accession>
<feature type="transmembrane region" description="Helical" evidence="1">
    <location>
        <begin position="6"/>
        <end position="24"/>
    </location>
</feature>
<proteinExistence type="predicted"/>
<evidence type="ECO:0008006" key="4">
    <source>
        <dbReference type="Google" id="ProtNLM"/>
    </source>
</evidence>
<reference evidence="2 3" key="1">
    <citation type="submission" date="2020-06" db="EMBL/GenBank/DDBJ databases">
        <title>Genome sequence of Paramixta manurensis strain PD-1.</title>
        <authorList>
            <person name="Lee C.W."/>
            <person name="Kim J."/>
        </authorList>
    </citation>
    <scope>NUCLEOTIDE SEQUENCE [LARGE SCALE GENOMIC DNA]</scope>
    <source>
        <strain evidence="2 3">PD-1</strain>
    </source>
</reference>
<protein>
    <recommendedName>
        <fullName evidence="4">Topoisomerase II</fullName>
    </recommendedName>
</protein>
<gene>
    <name evidence="2" type="ORF">PMPD1_3168</name>
</gene>
<evidence type="ECO:0000313" key="3">
    <source>
        <dbReference type="Proteomes" id="UP000505325"/>
    </source>
</evidence>
<feature type="transmembrane region" description="Helical" evidence="1">
    <location>
        <begin position="31"/>
        <end position="50"/>
    </location>
</feature>
<organism evidence="2 3">
    <name type="scientific">Paramixta manurensis</name>
    <dbReference type="NCBI Taxonomy" id="2740817"/>
    <lineage>
        <taxon>Bacteria</taxon>
        <taxon>Pseudomonadati</taxon>
        <taxon>Pseudomonadota</taxon>
        <taxon>Gammaproteobacteria</taxon>
        <taxon>Enterobacterales</taxon>
        <taxon>Erwiniaceae</taxon>
        <taxon>Paramixta</taxon>
    </lineage>
</organism>
<name>A0A6M8UBQ7_9GAMM</name>
<sequence>MNSQTVLPSFLAALILLLLAVVLVKKYRFNRLLALLLVVLPVILGNLYYLRMVLPQQREQALLNQARARLASEPPWRTIKQQEPALYKQLDDELMAEVRDGVPISAAMGHLRGMLVNLLNQRIGRAGDQSIDDYIRLSVEEMATLRAKDPQLCFKFLFPQVSGGVNMSEVLPVALQQRDLRQMDALLRDSAGAEHTVDLPAARQSLQGIVRTLYAKWGNDLQWLNAPADAMPDRAKMCDMTIDLYRAILALPTKQSANVLRMMLGANAG</sequence>
<evidence type="ECO:0000313" key="2">
    <source>
        <dbReference type="EMBL" id="QKJ88095.1"/>
    </source>
</evidence>
<keyword evidence="3" id="KW-1185">Reference proteome</keyword>
<dbReference type="RefSeq" id="WP_173634984.1">
    <property type="nucleotide sequence ID" value="NZ_CP054212.1"/>
</dbReference>
<keyword evidence="1" id="KW-0812">Transmembrane</keyword>
<dbReference type="KEGG" id="pmak:PMPD1_3168"/>
<dbReference type="AlphaFoldDB" id="A0A6M8UBQ7"/>